<evidence type="ECO:0000313" key="2">
    <source>
        <dbReference type="EMBL" id="PTX58732.1"/>
    </source>
</evidence>
<keyword evidence="3" id="KW-1185">Reference proteome</keyword>
<protein>
    <submittedName>
        <fullName evidence="2">Uncharacterized protein</fullName>
    </submittedName>
</protein>
<feature type="transmembrane region" description="Helical" evidence="1">
    <location>
        <begin position="21"/>
        <end position="37"/>
    </location>
</feature>
<comment type="caution">
    <text evidence="2">The sequence shown here is derived from an EMBL/GenBank/DDBJ whole genome shotgun (WGS) entry which is preliminary data.</text>
</comment>
<keyword evidence="1" id="KW-0812">Transmembrane</keyword>
<keyword evidence="1" id="KW-1133">Transmembrane helix</keyword>
<evidence type="ECO:0000313" key="3">
    <source>
        <dbReference type="Proteomes" id="UP000244090"/>
    </source>
</evidence>
<dbReference type="EMBL" id="QBKT01000012">
    <property type="protein sequence ID" value="PTX58732.1"/>
    <property type="molecule type" value="Genomic_DNA"/>
</dbReference>
<keyword evidence="1" id="KW-0472">Membrane</keyword>
<dbReference type="AlphaFoldDB" id="A0A2T6BRQ0"/>
<accession>A0A2T6BRQ0</accession>
<name>A0A2T6BRQ0_9FLAO</name>
<dbReference type="RefSeq" id="WP_108116610.1">
    <property type="nucleotide sequence ID" value="NZ_QBKT01000012.1"/>
</dbReference>
<sequence length="306" mass="33140">MKLKEKTIDITSKIAKGFVDFFALNLVLIFVVFTFQACTTEDTSEINVSDDSFSEVLDMTSYQLLNDIRLSTLNGLPSAKDARSNLVYLLKYEGQKLPNTDFTNSIYNLEDLIEARDMYGLQIKTASQLNNTIAKNGDTTVNTTTADEEPVSAHEMDEAEAIAMLTPLVAEARVYLETKGFTQDEIDLMIEEAGGTEYDLVLIVMVMKEIENLPQAPSDTVDGTGDTGTVSTTQENELTAEEIGTCALIAIGADILWALGGSNASSWSKAAIKKAFKTAAKKLLGPIGVAIAVVSFGLCLLTESQD</sequence>
<reference evidence="2 3" key="1">
    <citation type="submission" date="2018-04" db="EMBL/GenBank/DDBJ databases">
        <title>Genomic Encyclopedia of Archaeal and Bacterial Type Strains, Phase II (KMG-II): from individual species to whole genera.</title>
        <authorList>
            <person name="Goeker M."/>
        </authorList>
    </citation>
    <scope>NUCLEOTIDE SEQUENCE [LARGE SCALE GENOMIC DNA]</scope>
    <source>
        <strain evidence="2 3">DSM 25731</strain>
    </source>
</reference>
<gene>
    <name evidence="2" type="ORF">C8N46_11240</name>
</gene>
<proteinExistence type="predicted"/>
<dbReference type="OrthoDB" id="1435947at2"/>
<evidence type="ECO:0000256" key="1">
    <source>
        <dbReference type="SAM" id="Phobius"/>
    </source>
</evidence>
<dbReference type="Proteomes" id="UP000244090">
    <property type="component" value="Unassembled WGS sequence"/>
</dbReference>
<organism evidence="2 3">
    <name type="scientific">Kordia periserrulae</name>
    <dbReference type="NCBI Taxonomy" id="701523"/>
    <lineage>
        <taxon>Bacteria</taxon>
        <taxon>Pseudomonadati</taxon>
        <taxon>Bacteroidota</taxon>
        <taxon>Flavobacteriia</taxon>
        <taxon>Flavobacteriales</taxon>
        <taxon>Flavobacteriaceae</taxon>
        <taxon>Kordia</taxon>
    </lineage>
</organism>